<feature type="region of interest" description="Disordered" evidence="1">
    <location>
        <begin position="31"/>
        <end position="74"/>
    </location>
</feature>
<dbReference type="RefSeq" id="WP_253756569.1">
    <property type="nucleotide sequence ID" value="NZ_BAABKA010000012.1"/>
</dbReference>
<dbReference type="Proteomes" id="UP001139648">
    <property type="component" value="Unassembled WGS sequence"/>
</dbReference>
<keyword evidence="3" id="KW-1185">Reference proteome</keyword>
<sequence length="74" mass="8258">MADVDADYWTMADIAEHLGIKLRSVHTYRTRGDLPPEDHMIGRTPVWRPATITSWKRPGQGAGGGRPRKDASET</sequence>
<evidence type="ECO:0000313" key="2">
    <source>
        <dbReference type="EMBL" id="MCP2364271.1"/>
    </source>
</evidence>
<evidence type="ECO:0000256" key="1">
    <source>
        <dbReference type="SAM" id="MobiDB-lite"/>
    </source>
</evidence>
<evidence type="ECO:0008006" key="4">
    <source>
        <dbReference type="Google" id="ProtNLM"/>
    </source>
</evidence>
<dbReference type="SUPFAM" id="SSF46955">
    <property type="entry name" value="Putative DNA-binding domain"/>
    <property type="match status" value="1"/>
</dbReference>
<feature type="compositionally biased region" description="Basic and acidic residues" evidence="1">
    <location>
        <begin position="31"/>
        <end position="41"/>
    </location>
</feature>
<comment type="caution">
    <text evidence="2">The sequence shown here is derived from an EMBL/GenBank/DDBJ whole genome shotgun (WGS) entry which is preliminary data.</text>
</comment>
<reference evidence="2" key="1">
    <citation type="submission" date="2022-06" db="EMBL/GenBank/DDBJ databases">
        <title>Sequencing the genomes of 1000 actinobacteria strains.</title>
        <authorList>
            <person name="Klenk H.-P."/>
        </authorList>
    </citation>
    <scope>NUCLEOTIDE SEQUENCE</scope>
    <source>
        <strain evidence="2">DSM 46694</strain>
    </source>
</reference>
<organism evidence="2 3">
    <name type="scientific">Nonomuraea thailandensis</name>
    <dbReference type="NCBI Taxonomy" id="1188745"/>
    <lineage>
        <taxon>Bacteria</taxon>
        <taxon>Bacillati</taxon>
        <taxon>Actinomycetota</taxon>
        <taxon>Actinomycetes</taxon>
        <taxon>Streptosporangiales</taxon>
        <taxon>Streptosporangiaceae</taxon>
        <taxon>Nonomuraea</taxon>
    </lineage>
</organism>
<proteinExistence type="predicted"/>
<accession>A0A9X2KBR6</accession>
<dbReference type="AlphaFoldDB" id="A0A9X2KBR6"/>
<evidence type="ECO:0000313" key="3">
    <source>
        <dbReference type="Proteomes" id="UP001139648"/>
    </source>
</evidence>
<name>A0A9X2KBR6_9ACTN</name>
<dbReference type="EMBL" id="JAMZEB010000002">
    <property type="protein sequence ID" value="MCP2364271.1"/>
    <property type="molecule type" value="Genomic_DNA"/>
</dbReference>
<dbReference type="InterPro" id="IPR009061">
    <property type="entry name" value="DNA-bd_dom_put_sf"/>
</dbReference>
<gene>
    <name evidence="2" type="ORF">HD597_011291</name>
</gene>
<protein>
    <recommendedName>
        <fullName evidence="4">MarR family transcriptional regulator</fullName>
    </recommendedName>
</protein>